<evidence type="ECO:0000256" key="1">
    <source>
        <dbReference type="SAM" id="MobiDB-lite"/>
    </source>
</evidence>
<gene>
    <name evidence="2" type="ORF">FB192DRAFT_1402445</name>
</gene>
<name>A0A8H4B7Y1_MUCCL</name>
<protein>
    <submittedName>
        <fullName evidence="2">Uncharacterized protein</fullName>
    </submittedName>
</protein>
<feature type="compositionally biased region" description="Polar residues" evidence="1">
    <location>
        <begin position="191"/>
        <end position="206"/>
    </location>
</feature>
<evidence type="ECO:0000313" key="3">
    <source>
        <dbReference type="Proteomes" id="UP000469890"/>
    </source>
</evidence>
<organism evidence="2 3">
    <name type="scientific">Mucor circinelloides f. lusitanicus</name>
    <name type="common">Mucor racemosus var. lusitanicus</name>
    <dbReference type="NCBI Taxonomy" id="29924"/>
    <lineage>
        <taxon>Eukaryota</taxon>
        <taxon>Fungi</taxon>
        <taxon>Fungi incertae sedis</taxon>
        <taxon>Mucoromycota</taxon>
        <taxon>Mucoromycotina</taxon>
        <taxon>Mucoromycetes</taxon>
        <taxon>Mucorales</taxon>
        <taxon>Mucorineae</taxon>
        <taxon>Mucoraceae</taxon>
        <taxon>Mucor</taxon>
    </lineage>
</organism>
<dbReference type="Proteomes" id="UP000469890">
    <property type="component" value="Unassembled WGS sequence"/>
</dbReference>
<sequence>LVVPKKIFRWPVLNLMCIIKLMGTRKKKASWLPLRLMKRCFLHRLSAMSHTLVLKRGQHPQSAIKTFGLDNLKELHQHIVNNAFSKEVDIKADTLHNIKKALNHESKEALKTAFYHLEKEHFDILNCNEKLAPEAVKNLALTLPAGDRIKPMNETDLKVNYPNTILSPFINKDMHLLKYPEVDPKEKSQQRRNPLQDQSINAWKQS</sequence>
<reference evidence="2 3" key="1">
    <citation type="submission" date="2019-09" db="EMBL/GenBank/DDBJ databases">
        <authorList>
            <consortium name="DOE Joint Genome Institute"/>
            <person name="Mondo S.J."/>
            <person name="Navarro-Mendoza M.I."/>
            <person name="Perez-Arques C."/>
            <person name="Panchal S."/>
            <person name="Nicolas F.E."/>
            <person name="Ganguly P."/>
            <person name="Pangilinan J."/>
            <person name="Grigoriev I."/>
            <person name="Heitman J."/>
            <person name="Sanya K."/>
            <person name="Garre V."/>
        </authorList>
    </citation>
    <scope>NUCLEOTIDE SEQUENCE [LARGE SCALE GENOMIC DNA]</scope>
    <source>
        <strain evidence="2 3">MU402</strain>
    </source>
</reference>
<comment type="caution">
    <text evidence="2">The sequence shown here is derived from an EMBL/GenBank/DDBJ whole genome shotgun (WGS) entry which is preliminary data.</text>
</comment>
<proteinExistence type="predicted"/>
<accession>A0A8H4B7Y1</accession>
<dbReference type="AlphaFoldDB" id="A0A8H4B7Y1"/>
<evidence type="ECO:0000313" key="2">
    <source>
        <dbReference type="EMBL" id="KAF1797159.1"/>
    </source>
</evidence>
<feature type="region of interest" description="Disordered" evidence="1">
    <location>
        <begin position="183"/>
        <end position="206"/>
    </location>
</feature>
<feature type="non-terminal residue" evidence="2">
    <location>
        <position position="1"/>
    </location>
</feature>
<dbReference type="EMBL" id="JAAECE010000010">
    <property type="protein sequence ID" value="KAF1797159.1"/>
    <property type="molecule type" value="Genomic_DNA"/>
</dbReference>